<keyword evidence="2" id="KW-1185">Reference proteome</keyword>
<reference evidence="1" key="2">
    <citation type="submission" date="2025-08" db="UniProtKB">
        <authorList>
            <consortium name="Ensembl"/>
        </authorList>
    </citation>
    <scope>IDENTIFICATION</scope>
</reference>
<evidence type="ECO:0000313" key="1">
    <source>
        <dbReference type="Ensembl" id="ENSCINP00000032583.1"/>
    </source>
</evidence>
<dbReference type="Proteomes" id="UP000008144">
    <property type="component" value="Unassembled WGS sequence"/>
</dbReference>
<sequence length="73" mass="8435">MKLETQMCCKFHVLYKQEGPGLHRQLFILKHRGSMDSYTHIPIKQIWFLCLLINAVQKILGLACTPCHPRSVA</sequence>
<reference evidence="1" key="3">
    <citation type="submission" date="2025-09" db="UniProtKB">
        <authorList>
            <consortium name="Ensembl"/>
        </authorList>
    </citation>
    <scope>IDENTIFICATION</scope>
</reference>
<reference evidence="2" key="1">
    <citation type="journal article" date="2002" name="Science">
        <title>The draft genome of Ciona intestinalis: insights into chordate and vertebrate origins.</title>
        <authorList>
            <person name="Dehal P."/>
            <person name="Satou Y."/>
            <person name="Campbell R.K."/>
            <person name="Chapman J."/>
            <person name="Degnan B."/>
            <person name="De Tomaso A."/>
            <person name="Davidson B."/>
            <person name="Di Gregorio A."/>
            <person name="Gelpke M."/>
            <person name="Goodstein D.M."/>
            <person name="Harafuji N."/>
            <person name="Hastings K.E."/>
            <person name="Ho I."/>
            <person name="Hotta K."/>
            <person name="Huang W."/>
            <person name="Kawashima T."/>
            <person name="Lemaire P."/>
            <person name="Martinez D."/>
            <person name="Meinertzhagen I.A."/>
            <person name="Necula S."/>
            <person name="Nonaka M."/>
            <person name="Putnam N."/>
            <person name="Rash S."/>
            <person name="Saiga H."/>
            <person name="Satake M."/>
            <person name="Terry A."/>
            <person name="Yamada L."/>
            <person name="Wang H.G."/>
            <person name="Awazu S."/>
            <person name="Azumi K."/>
            <person name="Boore J."/>
            <person name="Branno M."/>
            <person name="Chin-Bow S."/>
            <person name="DeSantis R."/>
            <person name="Doyle S."/>
            <person name="Francino P."/>
            <person name="Keys D.N."/>
            <person name="Haga S."/>
            <person name="Hayashi H."/>
            <person name="Hino K."/>
            <person name="Imai K.S."/>
            <person name="Inaba K."/>
            <person name="Kano S."/>
            <person name="Kobayashi K."/>
            <person name="Kobayashi M."/>
            <person name="Lee B.I."/>
            <person name="Makabe K.W."/>
            <person name="Manohar C."/>
            <person name="Matassi G."/>
            <person name="Medina M."/>
            <person name="Mochizuki Y."/>
            <person name="Mount S."/>
            <person name="Morishita T."/>
            <person name="Miura S."/>
            <person name="Nakayama A."/>
            <person name="Nishizaka S."/>
            <person name="Nomoto H."/>
            <person name="Ohta F."/>
            <person name="Oishi K."/>
            <person name="Rigoutsos I."/>
            <person name="Sano M."/>
            <person name="Sasaki A."/>
            <person name="Sasakura Y."/>
            <person name="Shoguchi E."/>
            <person name="Shin-i T."/>
            <person name="Spagnuolo A."/>
            <person name="Stainier D."/>
            <person name="Suzuki M.M."/>
            <person name="Tassy O."/>
            <person name="Takatori N."/>
            <person name="Tokuoka M."/>
            <person name="Yagi K."/>
            <person name="Yoshizaki F."/>
            <person name="Wada S."/>
            <person name="Zhang C."/>
            <person name="Hyatt P.D."/>
            <person name="Larimer F."/>
            <person name="Detter C."/>
            <person name="Doggett N."/>
            <person name="Glavina T."/>
            <person name="Hawkins T."/>
            <person name="Richardson P."/>
            <person name="Lucas S."/>
            <person name="Kohara Y."/>
            <person name="Levine M."/>
            <person name="Satoh N."/>
            <person name="Rokhsar D.S."/>
        </authorList>
    </citation>
    <scope>NUCLEOTIDE SEQUENCE [LARGE SCALE GENOMIC DNA]</scope>
</reference>
<dbReference type="AlphaFoldDB" id="H2XSE9"/>
<dbReference type="Ensembl" id="ENSCINT00000034014.1">
    <property type="protein sequence ID" value="ENSCINP00000032583.1"/>
    <property type="gene ID" value="ENSCING00000023237.1"/>
</dbReference>
<accession>H2XSE9</accession>
<dbReference type="InParanoid" id="H2XSE9"/>
<organism evidence="1 2">
    <name type="scientific">Ciona intestinalis</name>
    <name type="common">Transparent sea squirt</name>
    <name type="synonym">Ascidia intestinalis</name>
    <dbReference type="NCBI Taxonomy" id="7719"/>
    <lineage>
        <taxon>Eukaryota</taxon>
        <taxon>Metazoa</taxon>
        <taxon>Chordata</taxon>
        <taxon>Tunicata</taxon>
        <taxon>Ascidiacea</taxon>
        <taxon>Phlebobranchia</taxon>
        <taxon>Cionidae</taxon>
        <taxon>Ciona</taxon>
    </lineage>
</organism>
<dbReference type="HOGENOM" id="CLU_2704111_0_0_1"/>
<evidence type="ECO:0000313" key="2">
    <source>
        <dbReference type="Proteomes" id="UP000008144"/>
    </source>
</evidence>
<protein>
    <submittedName>
        <fullName evidence="1">Uncharacterized protein</fullName>
    </submittedName>
</protein>
<name>H2XSE9_CIOIN</name>
<proteinExistence type="predicted"/>